<protein>
    <recommendedName>
        <fullName evidence="3">Lipoprotein</fullName>
    </recommendedName>
</protein>
<dbReference type="RefSeq" id="WP_214212519.1">
    <property type="nucleotide sequence ID" value="NZ_JABBFO010000002.1"/>
</dbReference>
<gene>
    <name evidence="1" type="ORF">HGT73_02975</name>
</gene>
<dbReference type="PROSITE" id="PS51257">
    <property type="entry name" value="PROKAR_LIPOPROTEIN"/>
    <property type="match status" value="1"/>
</dbReference>
<evidence type="ECO:0000313" key="2">
    <source>
        <dbReference type="Proteomes" id="UP000786875"/>
    </source>
</evidence>
<dbReference type="Proteomes" id="UP000786875">
    <property type="component" value="Unassembled WGS sequence"/>
</dbReference>
<comment type="caution">
    <text evidence="1">The sequence shown here is derived from an EMBL/GenBank/DDBJ whole genome shotgun (WGS) entry which is preliminary data.</text>
</comment>
<dbReference type="EMBL" id="JABBFO010000002">
    <property type="protein sequence ID" value="MBT0726355.1"/>
    <property type="molecule type" value="Genomic_DNA"/>
</dbReference>
<evidence type="ECO:0000313" key="1">
    <source>
        <dbReference type="EMBL" id="MBT0726355.1"/>
    </source>
</evidence>
<proteinExistence type="predicted"/>
<accession>A0ABS5T1Y8</accession>
<name>A0ABS5T1Y8_9GAMM</name>
<sequence>MKGHNDLSLAISLIFLSGCQQLIDGVNNVNGAISSSLSGLQGLRRKCNGTRIIDVTSEAYLYGLIFGHGRLRVVFSEQG</sequence>
<keyword evidence="2" id="KW-1185">Reference proteome</keyword>
<evidence type="ECO:0008006" key="3">
    <source>
        <dbReference type="Google" id="ProtNLM"/>
    </source>
</evidence>
<organism evidence="1 2">
    <name type="scientific">Rosenbergiella australiborealis</name>
    <dbReference type="NCBI Taxonomy" id="1544696"/>
    <lineage>
        <taxon>Bacteria</taxon>
        <taxon>Pseudomonadati</taxon>
        <taxon>Pseudomonadota</taxon>
        <taxon>Gammaproteobacteria</taxon>
        <taxon>Enterobacterales</taxon>
        <taxon>Erwiniaceae</taxon>
        <taxon>Rosenbergiella</taxon>
    </lineage>
</organism>
<reference evidence="1 2" key="1">
    <citation type="submission" date="2020-04" db="EMBL/GenBank/DDBJ databases">
        <title>Genome sequencing of Rosenbergiella species.</title>
        <authorList>
            <person name="Alvarez-Perez S."/>
            <person name="Lievens B."/>
        </authorList>
    </citation>
    <scope>NUCLEOTIDE SEQUENCE [LARGE SCALE GENOMIC DNA]</scope>
    <source>
        <strain evidence="1 2">CdVSA20.1</strain>
    </source>
</reference>